<dbReference type="HOGENOM" id="CLU_3254387_0_0_11"/>
<reference evidence="1 2" key="1">
    <citation type="journal article" date="2011" name="J. Bacteriol.">
        <title>Complete genome sequence of a novel clinical isolate, the nontuberculous Mycobacterium strain JDM601.</title>
        <authorList>
            <person name="Zhang Z.Y."/>
            <person name="Sun Z.Q."/>
            <person name="Wang Z.L."/>
            <person name="Wen Z.L."/>
            <person name="Sun Q.W."/>
            <person name="Zhu Z.Q."/>
            <person name="Song Y.Z."/>
            <person name="Zhao J.W."/>
            <person name="Wang H.H."/>
            <person name="Zhang S.L."/>
            <person name="Guo X.K."/>
        </authorList>
    </citation>
    <scope>NUCLEOTIDE SEQUENCE [LARGE SCALE GENOMIC DNA]</scope>
    <source>
        <strain evidence="1 2">JDM601</strain>
    </source>
</reference>
<name>F5YTI6_MYCSD</name>
<evidence type="ECO:0000313" key="1">
    <source>
        <dbReference type="EMBL" id="AEF36181.1"/>
    </source>
</evidence>
<dbReference type="STRING" id="875328.JDM601_2181"/>
<dbReference type="KEGG" id="mjd:JDM601_2181"/>
<keyword evidence="2" id="KW-1185">Reference proteome</keyword>
<dbReference type="AlphaFoldDB" id="F5YTI6"/>
<dbReference type="EMBL" id="CP002329">
    <property type="protein sequence ID" value="AEF36181.1"/>
    <property type="molecule type" value="Genomic_DNA"/>
</dbReference>
<accession>F5YTI6</accession>
<evidence type="ECO:0000313" key="2">
    <source>
        <dbReference type="Proteomes" id="UP000009224"/>
    </source>
</evidence>
<gene>
    <name evidence="1" type="ordered locus">JDM601_2181</name>
</gene>
<organism evidence="1 2">
    <name type="scientific">Mycolicibacter sinensis (strain JDM601)</name>
    <name type="common">Mycobacterium sinense</name>
    <dbReference type="NCBI Taxonomy" id="875328"/>
    <lineage>
        <taxon>Bacteria</taxon>
        <taxon>Bacillati</taxon>
        <taxon>Actinomycetota</taxon>
        <taxon>Actinomycetes</taxon>
        <taxon>Mycobacteriales</taxon>
        <taxon>Mycobacteriaceae</taxon>
        <taxon>Mycolicibacter</taxon>
    </lineage>
</organism>
<proteinExistence type="predicted"/>
<sequence>MYKRRSHRSASLWPATDRAGRVAGCVFPAGVSRDSGRRRALR</sequence>
<dbReference type="Proteomes" id="UP000009224">
    <property type="component" value="Chromosome"/>
</dbReference>
<protein>
    <submittedName>
        <fullName evidence="1">Uncharacterized protein</fullName>
    </submittedName>
</protein>